<dbReference type="EMBL" id="RHPJ01000002">
    <property type="protein sequence ID" value="TGO05090.1"/>
    <property type="molecule type" value="Genomic_DNA"/>
</dbReference>
<keyword evidence="1" id="KW-1133">Transmembrane helix</keyword>
<organism evidence="2 3">
    <name type="scientific">Serinibacter arcticus</name>
    <dbReference type="NCBI Taxonomy" id="1655435"/>
    <lineage>
        <taxon>Bacteria</taxon>
        <taxon>Bacillati</taxon>
        <taxon>Actinomycetota</taxon>
        <taxon>Actinomycetes</taxon>
        <taxon>Micrococcales</taxon>
        <taxon>Beutenbergiaceae</taxon>
        <taxon>Serinibacter</taxon>
    </lineage>
</organism>
<accession>A0A4Z1E163</accession>
<evidence type="ECO:0000313" key="2">
    <source>
        <dbReference type="EMBL" id="TGO05090.1"/>
    </source>
</evidence>
<keyword evidence="3" id="KW-1185">Reference proteome</keyword>
<dbReference type="Proteomes" id="UP000297318">
    <property type="component" value="Unassembled WGS sequence"/>
</dbReference>
<protein>
    <submittedName>
        <fullName evidence="2">Uncharacterized protein</fullName>
    </submittedName>
</protein>
<keyword evidence="1" id="KW-0472">Membrane</keyword>
<reference evidence="2 3" key="1">
    <citation type="submission" date="2018-11" db="EMBL/GenBank/DDBJ databases">
        <title>Complete genome sequencing of the Actinobacteria Serinibacter sp. K3-2.</title>
        <authorList>
            <person name="Rakitin A.L."/>
            <person name="Beletsky A.V."/>
            <person name="Mardanov A.V."/>
            <person name="Ravin N.V."/>
            <person name="Gromova A.S."/>
            <person name="Filippova S.N."/>
            <person name="Gal'Chenko V.F."/>
        </authorList>
    </citation>
    <scope>NUCLEOTIDE SEQUENCE [LARGE SCALE GENOMIC DNA]</scope>
    <source>
        <strain evidence="2 3">K3-2</strain>
    </source>
</reference>
<gene>
    <name evidence="2" type="ORF">SERN_1094</name>
</gene>
<comment type="caution">
    <text evidence="2">The sequence shown here is derived from an EMBL/GenBank/DDBJ whole genome shotgun (WGS) entry which is preliminary data.</text>
</comment>
<dbReference type="AlphaFoldDB" id="A0A4Z1E163"/>
<keyword evidence="1" id="KW-0812">Transmembrane</keyword>
<sequence>MASPFLVQLGDLRVTHTEIVTPSGSMSLTEADVWVVDQTIATQKTPTWAVVMAVITAWFALLGLLFLLAKEPVVQGYVIVTVESGGRRHVMHVPIANAAQRADVMQRAAYIQQLATYARQQH</sequence>
<evidence type="ECO:0000313" key="3">
    <source>
        <dbReference type="Proteomes" id="UP000297318"/>
    </source>
</evidence>
<proteinExistence type="predicted"/>
<name>A0A4Z1E163_9MICO</name>
<evidence type="ECO:0000256" key="1">
    <source>
        <dbReference type="SAM" id="Phobius"/>
    </source>
</evidence>
<feature type="transmembrane region" description="Helical" evidence="1">
    <location>
        <begin position="48"/>
        <end position="69"/>
    </location>
</feature>